<name>A0A6J5NKG1_9CAUD</name>
<protein>
    <submittedName>
        <fullName evidence="1">Uncharacterized protein</fullName>
    </submittedName>
</protein>
<proteinExistence type="predicted"/>
<gene>
    <name evidence="1" type="ORF">UFOVP707_74</name>
</gene>
<sequence length="95" mass="10138">MADLPEPLRQLCMAVVDEIANGGCRNAAGGIYATRVQEFAREVQRAFAQQNRLDVLGLTICRTDGRCQYAIDHGAEGLGRCPRGKCAMPEGGGNG</sequence>
<dbReference type="EMBL" id="LR796684">
    <property type="protein sequence ID" value="CAB4159297.1"/>
    <property type="molecule type" value="Genomic_DNA"/>
</dbReference>
<organism evidence="1">
    <name type="scientific">uncultured Caudovirales phage</name>
    <dbReference type="NCBI Taxonomy" id="2100421"/>
    <lineage>
        <taxon>Viruses</taxon>
        <taxon>Duplodnaviria</taxon>
        <taxon>Heunggongvirae</taxon>
        <taxon>Uroviricota</taxon>
        <taxon>Caudoviricetes</taxon>
        <taxon>Peduoviridae</taxon>
        <taxon>Maltschvirus</taxon>
        <taxon>Maltschvirus maltsch</taxon>
    </lineage>
</organism>
<evidence type="ECO:0000313" key="1">
    <source>
        <dbReference type="EMBL" id="CAB4159297.1"/>
    </source>
</evidence>
<accession>A0A6J5NKG1</accession>
<reference evidence="1" key="1">
    <citation type="submission" date="2020-04" db="EMBL/GenBank/DDBJ databases">
        <authorList>
            <person name="Chiriac C."/>
            <person name="Salcher M."/>
            <person name="Ghai R."/>
            <person name="Kavagutti S V."/>
        </authorList>
    </citation>
    <scope>NUCLEOTIDE SEQUENCE</scope>
</reference>